<gene>
    <name evidence="9" type="ORF">BDK51DRAFT_19176</name>
</gene>
<proteinExistence type="predicted"/>
<dbReference type="GO" id="GO:0003860">
    <property type="term" value="F:3-hydroxyisobutyryl-CoA hydrolase activity"/>
    <property type="evidence" value="ECO:0007669"/>
    <property type="project" value="UniProtKB-EC"/>
</dbReference>
<protein>
    <recommendedName>
        <fullName evidence="3">3-hydroxyisobutyryl-CoA hydrolase</fullName>
        <ecNumber evidence="3">3.1.2.4</ecNumber>
    </recommendedName>
    <alternativeName>
        <fullName evidence="6">3-hydroxyisobutyryl-coenzyme A hydrolase</fullName>
    </alternativeName>
</protein>
<comment type="subcellular location">
    <subcellularLocation>
        <location evidence="2">Mitochondrion</location>
    </subcellularLocation>
</comment>
<evidence type="ECO:0000259" key="8">
    <source>
        <dbReference type="Pfam" id="PF16113"/>
    </source>
</evidence>
<dbReference type="EMBL" id="KZ998113">
    <property type="protein sequence ID" value="RKO86532.1"/>
    <property type="molecule type" value="Genomic_DNA"/>
</dbReference>
<dbReference type="Proteomes" id="UP000269721">
    <property type="component" value="Unassembled WGS sequence"/>
</dbReference>
<keyword evidence="4" id="KW-0378">Hydrolase</keyword>
<evidence type="ECO:0000256" key="4">
    <source>
        <dbReference type="ARBA" id="ARBA00022801"/>
    </source>
</evidence>
<reference evidence="10" key="1">
    <citation type="journal article" date="2018" name="Nat. Microbiol.">
        <title>Leveraging single-cell genomics to expand the fungal tree of life.</title>
        <authorList>
            <person name="Ahrendt S.R."/>
            <person name="Quandt C.A."/>
            <person name="Ciobanu D."/>
            <person name="Clum A."/>
            <person name="Salamov A."/>
            <person name="Andreopoulos B."/>
            <person name="Cheng J.F."/>
            <person name="Woyke T."/>
            <person name="Pelin A."/>
            <person name="Henrissat B."/>
            <person name="Reynolds N.K."/>
            <person name="Benny G.L."/>
            <person name="Smith M.E."/>
            <person name="James T.Y."/>
            <person name="Grigoriev I.V."/>
        </authorList>
    </citation>
    <scope>NUCLEOTIDE SEQUENCE [LARGE SCALE GENOMIC DNA]</scope>
</reference>
<feature type="compositionally biased region" description="Low complexity" evidence="7">
    <location>
        <begin position="435"/>
        <end position="450"/>
    </location>
</feature>
<evidence type="ECO:0000256" key="1">
    <source>
        <dbReference type="ARBA" id="ARBA00001709"/>
    </source>
</evidence>
<dbReference type="PANTHER" id="PTHR43176:SF3">
    <property type="entry name" value="3-HYDROXYISOBUTYRYL-COA HYDROLASE, MITOCHONDRIAL"/>
    <property type="match status" value="1"/>
</dbReference>
<accession>A0A4P9W3V6</accession>
<feature type="domain" description="Enoyl-CoA hydratase/isomerase" evidence="8">
    <location>
        <begin position="29"/>
        <end position="369"/>
    </location>
</feature>
<comment type="catalytic activity">
    <reaction evidence="1">
        <text>3-hydroxy-2-methylpropanoyl-CoA + H2O = 3-hydroxy-2-methylpropanoate + CoA + H(+)</text>
        <dbReference type="Rhea" id="RHEA:20888"/>
        <dbReference type="ChEBI" id="CHEBI:11805"/>
        <dbReference type="ChEBI" id="CHEBI:15377"/>
        <dbReference type="ChEBI" id="CHEBI:15378"/>
        <dbReference type="ChEBI" id="CHEBI:57287"/>
        <dbReference type="ChEBI" id="CHEBI:57340"/>
        <dbReference type="EC" id="3.1.2.4"/>
    </reaction>
</comment>
<dbReference type="AlphaFoldDB" id="A0A4P9W3V6"/>
<dbReference type="FunFam" id="3.90.226.10:FF:000026">
    <property type="entry name" value="3-hydroxyisobutyryl-CoA hydrolase, mitochondrial"/>
    <property type="match status" value="1"/>
</dbReference>
<dbReference type="InterPro" id="IPR045004">
    <property type="entry name" value="ECH_dom"/>
</dbReference>
<dbReference type="GO" id="GO:0005739">
    <property type="term" value="C:mitochondrion"/>
    <property type="evidence" value="ECO:0007669"/>
    <property type="project" value="UniProtKB-SubCell"/>
</dbReference>
<evidence type="ECO:0000313" key="10">
    <source>
        <dbReference type="Proteomes" id="UP000269721"/>
    </source>
</evidence>
<dbReference type="PANTHER" id="PTHR43176">
    <property type="entry name" value="3-HYDROXYISOBUTYRYL-COA HYDROLASE-RELATED"/>
    <property type="match status" value="1"/>
</dbReference>
<evidence type="ECO:0000256" key="3">
    <source>
        <dbReference type="ARBA" id="ARBA00011915"/>
    </source>
</evidence>
<name>A0A4P9W3V6_9FUNG</name>
<feature type="non-terminal residue" evidence="9">
    <location>
        <position position="1"/>
    </location>
</feature>
<keyword evidence="10" id="KW-1185">Reference proteome</keyword>
<dbReference type="Gene3D" id="3.90.226.10">
    <property type="entry name" value="2-enoyl-CoA Hydratase, Chain A, domain 1"/>
    <property type="match status" value="1"/>
</dbReference>
<feature type="region of interest" description="Disordered" evidence="7">
    <location>
        <begin position="433"/>
        <end position="468"/>
    </location>
</feature>
<keyword evidence="5" id="KW-0496">Mitochondrion</keyword>
<dbReference type="PROSITE" id="PS00166">
    <property type="entry name" value="ENOYL_COA_HYDRATASE"/>
    <property type="match status" value="1"/>
</dbReference>
<dbReference type="InterPro" id="IPR032259">
    <property type="entry name" value="HIBYL-CoA-H"/>
</dbReference>
<dbReference type="InterPro" id="IPR029045">
    <property type="entry name" value="ClpP/crotonase-like_dom_sf"/>
</dbReference>
<dbReference type="EC" id="3.1.2.4" evidence="3"/>
<dbReference type="GO" id="GO:0006574">
    <property type="term" value="P:L-valine catabolic process"/>
    <property type="evidence" value="ECO:0007669"/>
    <property type="project" value="TreeGrafter"/>
</dbReference>
<evidence type="ECO:0000256" key="5">
    <source>
        <dbReference type="ARBA" id="ARBA00023128"/>
    </source>
</evidence>
<organism evidence="9 10">
    <name type="scientific">Blyttiomyces helicus</name>
    <dbReference type="NCBI Taxonomy" id="388810"/>
    <lineage>
        <taxon>Eukaryota</taxon>
        <taxon>Fungi</taxon>
        <taxon>Fungi incertae sedis</taxon>
        <taxon>Chytridiomycota</taxon>
        <taxon>Chytridiomycota incertae sedis</taxon>
        <taxon>Chytridiomycetes</taxon>
        <taxon>Chytridiomycetes incertae sedis</taxon>
        <taxon>Blyttiomyces</taxon>
    </lineage>
</organism>
<dbReference type="SUPFAM" id="SSF52096">
    <property type="entry name" value="ClpP/crotonase"/>
    <property type="match status" value="1"/>
</dbReference>
<dbReference type="OrthoDB" id="1737613at2759"/>
<evidence type="ECO:0000256" key="2">
    <source>
        <dbReference type="ARBA" id="ARBA00004173"/>
    </source>
</evidence>
<dbReference type="Pfam" id="PF16113">
    <property type="entry name" value="ECH_2"/>
    <property type="match status" value="1"/>
</dbReference>
<evidence type="ECO:0000256" key="6">
    <source>
        <dbReference type="ARBA" id="ARBA00031181"/>
    </source>
</evidence>
<dbReference type="NCBIfam" id="NF004127">
    <property type="entry name" value="PRK05617.1"/>
    <property type="match status" value="1"/>
</dbReference>
<dbReference type="InterPro" id="IPR018376">
    <property type="entry name" value="Enoyl-CoA_hyd/isom_CS"/>
</dbReference>
<evidence type="ECO:0000313" key="9">
    <source>
        <dbReference type="EMBL" id="RKO86532.1"/>
    </source>
</evidence>
<sequence>LLVQTSPAPTAATSPSPSGVILQKRQSVRLFILNRPEALNALNLGMVYNMTPQLEAWQDSDLCKVIVLKNTEGDKAFCAGGDVKNIILQAKSGKLEDVAKSIKFFEEEYRLNHLLGTLNKPFVSIMNGITMGGGVGLSVHAPFRIATEKTLFAMPETSIGLFPDVGGSFFLPRLDGELGTYLGLTGNRLKGEEVFFAGIATHFIPSERIPLLLERLAELETQEIEVVNIAIEDFVGELLCSLDKWRNWSLGGEVAEAIDRCFKFDTIEEIVQALENEKTPWAEKQLATLKSVSPTSLKVTLMQLRKGRQAHFAEAFKMEYQMVKEFLQTPDFYEGVTAKLIDKPARAPKWHPSWEEMNLLEPRTVEQMFFPTREEIQAQPKPDSTYYDYPHRPLSSLPSVDDIRRVIRGMRLQGRTFKLHRVCALFLILTDSRNDSSSTSPPSSNVNTPRQGPARGNSGSAEDEGRSR</sequence>
<dbReference type="CDD" id="cd06558">
    <property type="entry name" value="crotonase-like"/>
    <property type="match status" value="1"/>
</dbReference>
<evidence type="ECO:0000256" key="7">
    <source>
        <dbReference type="SAM" id="MobiDB-lite"/>
    </source>
</evidence>